<evidence type="ECO:0000259" key="5">
    <source>
        <dbReference type="PROSITE" id="PS51930"/>
    </source>
</evidence>
<dbReference type="Pfam" id="PF00936">
    <property type="entry name" value="BMC"/>
    <property type="match status" value="1"/>
</dbReference>
<evidence type="ECO:0000256" key="4">
    <source>
        <dbReference type="SAM" id="MobiDB-lite"/>
    </source>
</evidence>
<protein>
    <submittedName>
        <fullName evidence="6">Microcompartments protein</fullName>
    </submittedName>
</protein>
<comment type="subcellular location">
    <subcellularLocation>
        <location evidence="1">Bacterial microcompartment</location>
    </subcellularLocation>
</comment>
<evidence type="ECO:0000313" key="7">
    <source>
        <dbReference type="Proteomes" id="UP000001929"/>
    </source>
</evidence>
<dbReference type="HOGENOM" id="CLU_109362_0_0_5"/>
<dbReference type="EnsemblBacteria" id="ABC21708">
    <property type="protein sequence ID" value="ABC21708"/>
    <property type="gene ID" value="Rru_A0907"/>
</dbReference>
<keyword evidence="7" id="KW-1185">Reference proteome</keyword>
<name>Q2RVY7_RHORT</name>
<keyword evidence="2" id="KW-1283">Bacterial microcompartment</keyword>
<dbReference type="Proteomes" id="UP000001929">
    <property type="component" value="Chromosome"/>
</dbReference>
<dbReference type="GO" id="GO:0031469">
    <property type="term" value="C:bacterial microcompartment"/>
    <property type="evidence" value="ECO:0007669"/>
    <property type="project" value="UniProtKB-SubCell"/>
</dbReference>
<dbReference type="PATRIC" id="fig|269796.9.peg.963"/>
<evidence type="ECO:0000256" key="2">
    <source>
        <dbReference type="ARBA" id="ARBA00024446"/>
    </source>
</evidence>
<organism evidence="6 7">
    <name type="scientific">Rhodospirillum rubrum (strain ATCC 11170 / ATH 1.1.1 / DSM 467 / LMG 4362 / NCIMB 8255 / S1)</name>
    <dbReference type="NCBI Taxonomy" id="269796"/>
    <lineage>
        <taxon>Bacteria</taxon>
        <taxon>Pseudomonadati</taxon>
        <taxon>Pseudomonadota</taxon>
        <taxon>Alphaproteobacteria</taxon>
        <taxon>Rhodospirillales</taxon>
        <taxon>Rhodospirillaceae</taxon>
        <taxon>Rhodospirillum</taxon>
    </lineage>
</organism>
<dbReference type="KEGG" id="rru:Rru_A0907"/>
<dbReference type="InterPro" id="IPR000249">
    <property type="entry name" value="BMC_dom"/>
</dbReference>
<feature type="compositionally biased region" description="Low complexity" evidence="4">
    <location>
        <begin position="112"/>
        <end position="124"/>
    </location>
</feature>
<dbReference type="Gene3D" id="3.30.70.1710">
    <property type="match status" value="1"/>
</dbReference>
<dbReference type="EMBL" id="CP000230">
    <property type="protein sequence ID" value="ABC21708.1"/>
    <property type="molecule type" value="Genomic_DNA"/>
</dbReference>
<feature type="compositionally biased region" description="Pro residues" evidence="4">
    <location>
        <begin position="125"/>
        <end position="137"/>
    </location>
</feature>
<dbReference type="SUPFAM" id="SSF143414">
    <property type="entry name" value="CcmK-like"/>
    <property type="match status" value="1"/>
</dbReference>
<feature type="region of interest" description="Disordered" evidence="4">
    <location>
        <begin position="100"/>
        <end position="220"/>
    </location>
</feature>
<evidence type="ECO:0000313" key="6">
    <source>
        <dbReference type="EMBL" id="ABC21708.1"/>
    </source>
</evidence>
<reference evidence="6 7" key="1">
    <citation type="journal article" date="2011" name="Stand. Genomic Sci.">
        <title>Complete genome sequence of Rhodospirillum rubrum type strain (S1).</title>
        <authorList>
            <person name="Munk A.C."/>
            <person name="Copeland A."/>
            <person name="Lucas S."/>
            <person name="Lapidus A."/>
            <person name="Del Rio T.G."/>
            <person name="Barry K."/>
            <person name="Detter J.C."/>
            <person name="Hammon N."/>
            <person name="Israni S."/>
            <person name="Pitluck S."/>
            <person name="Brettin T."/>
            <person name="Bruce D."/>
            <person name="Han C."/>
            <person name="Tapia R."/>
            <person name="Gilna P."/>
            <person name="Schmutz J."/>
            <person name="Larimer F."/>
            <person name="Land M."/>
            <person name="Kyrpides N.C."/>
            <person name="Mavromatis K."/>
            <person name="Richardson P."/>
            <person name="Rohde M."/>
            <person name="Goker M."/>
            <person name="Klenk H.P."/>
            <person name="Zhang Y."/>
            <person name="Roberts G.P."/>
            <person name="Reslewic S."/>
            <person name="Schwartz D.C."/>
        </authorList>
    </citation>
    <scope>NUCLEOTIDE SEQUENCE [LARGE SCALE GENOMIC DNA]</scope>
    <source>
        <strain evidence="7">ATCC 11170 / ATH 1.1.1 / DSM 467 / LMG 4362 / NCIMB 8255 / S1</strain>
    </source>
</reference>
<evidence type="ECO:0000256" key="1">
    <source>
        <dbReference type="ARBA" id="ARBA00024322"/>
    </source>
</evidence>
<comment type="similarity">
    <text evidence="3">Belongs to the bacterial microcompartments protein family.</text>
</comment>
<dbReference type="PROSITE" id="PS51930">
    <property type="entry name" value="BMC_2"/>
    <property type="match status" value="1"/>
</dbReference>
<dbReference type="InterPro" id="IPR037233">
    <property type="entry name" value="CcmK-like_sf"/>
</dbReference>
<dbReference type="eggNOG" id="COG4577">
    <property type="taxonomic scope" value="Bacteria"/>
</dbReference>
<feature type="compositionally biased region" description="Basic and acidic residues" evidence="4">
    <location>
        <begin position="180"/>
        <end position="190"/>
    </location>
</feature>
<dbReference type="PANTHER" id="PTHR33941:SF11">
    <property type="entry name" value="BACTERIAL MICROCOMPARTMENT SHELL PROTEIN PDUJ"/>
    <property type="match status" value="1"/>
</dbReference>
<dbReference type="RefSeq" id="WP_011388662.1">
    <property type="nucleotide sequence ID" value="NC_007643.1"/>
</dbReference>
<gene>
    <name evidence="6" type="ordered locus">Rru_A0907</name>
</gene>
<evidence type="ECO:0000256" key="3">
    <source>
        <dbReference type="PROSITE-ProRule" id="PRU01278"/>
    </source>
</evidence>
<dbReference type="InterPro" id="IPR044872">
    <property type="entry name" value="CcmK/CsoS1_BMC"/>
</dbReference>
<dbReference type="InterPro" id="IPR050575">
    <property type="entry name" value="BMC_shell"/>
</dbReference>
<dbReference type="AlphaFoldDB" id="Q2RVY7"/>
<dbReference type="PANTHER" id="PTHR33941">
    <property type="entry name" value="PROPANEDIOL UTILIZATION PROTEIN PDUA"/>
    <property type="match status" value="1"/>
</dbReference>
<feature type="domain" description="BMC" evidence="5">
    <location>
        <begin position="5"/>
        <end position="90"/>
    </location>
</feature>
<dbReference type="STRING" id="269796.Rru_A0907"/>
<proteinExistence type="inferred from homology"/>
<sequence>MAQLSLGLIETIGLAAAIEAADAAVKSANVALVGYEFARGDGMTVVKVQGDVGAVNAAIAAAAVAAARVGRVVSTRVIARPAAGIDGLIVNRDTVGVPPRVVSAPAAEPTGDASPSAATSSPAPIDTPLPQPVPTPQAPSAAATVDEVPTPPVMDETPAPPVVNETPAQPAVDETPVKPAVDETQTHGAERTAPSPSRQGKTGGRPTAGNNGKPRNRHDA</sequence>
<accession>Q2RVY7</accession>
<dbReference type="SMART" id="SM00877">
    <property type="entry name" value="BMC"/>
    <property type="match status" value="1"/>
</dbReference>